<name>A0A167DFW8_9HYPO</name>
<dbReference type="Pfam" id="PF01699">
    <property type="entry name" value="Na_Ca_ex"/>
    <property type="match status" value="2"/>
</dbReference>
<keyword evidence="5 9" id="KW-1133">Transmembrane helix</keyword>
<feature type="transmembrane region" description="Helical" evidence="9">
    <location>
        <begin position="612"/>
        <end position="631"/>
    </location>
</feature>
<proteinExistence type="inferred from homology"/>
<feature type="domain" description="Sodium/calcium exchanger membrane region" evidence="10">
    <location>
        <begin position="187"/>
        <end position="340"/>
    </location>
</feature>
<evidence type="ECO:0000256" key="5">
    <source>
        <dbReference type="ARBA" id="ARBA00022989"/>
    </source>
</evidence>
<accession>A0A167DFW8</accession>
<organism evidence="11 12">
    <name type="scientific">Beauveria brongniartii RCEF 3172</name>
    <dbReference type="NCBI Taxonomy" id="1081107"/>
    <lineage>
        <taxon>Eukaryota</taxon>
        <taxon>Fungi</taxon>
        <taxon>Dikarya</taxon>
        <taxon>Ascomycota</taxon>
        <taxon>Pezizomycotina</taxon>
        <taxon>Sordariomycetes</taxon>
        <taxon>Hypocreomycetidae</taxon>
        <taxon>Hypocreales</taxon>
        <taxon>Cordycipitaceae</taxon>
        <taxon>Beauveria</taxon>
        <taxon>Beauveria brongniartii</taxon>
    </lineage>
</organism>
<dbReference type="GO" id="GO:0012505">
    <property type="term" value="C:endomembrane system"/>
    <property type="evidence" value="ECO:0007669"/>
    <property type="project" value="UniProtKB-SubCell"/>
</dbReference>
<keyword evidence="12" id="KW-1185">Reference proteome</keyword>
<evidence type="ECO:0000256" key="6">
    <source>
        <dbReference type="ARBA" id="ARBA00023065"/>
    </source>
</evidence>
<gene>
    <name evidence="11" type="ORF">BBO_05003</name>
</gene>
<dbReference type="PANTHER" id="PTHR31503">
    <property type="entry name" value="VACUOLAR CALCIUM ION TRANSPORTER"/>
    <property type="match status" value="1"/>
</dbReference>
<evidence type="ECO:0000313" key="11">
    <source>
        <dbReference type="EMBL" id="OAA42340.1"/>
    </source>
</evidence>
<keyword evidence="6" id="KW-0406">Ion transport</keyword>
<feature type="region of interest" description="Disordered" evidence="8">
    <location>
        <begin position="348"/>
        <end position="389"/>
    </location>
</feature>
<feature type="transmembrane region" description="Helical" evidence="9">
    <location>
        <begin position="574"/>
        <end position="600"/>
    </location>
</feature>
<dbReference type="PANTHER" id="PTHR31503:SF18">
    <property type="entry name" value="CA(2+)_H(+) EXCHANGER, PUTATIVE (EUROFUNG)-RELATED"/>
    <property type="match status" value="1"/>
</dbReference>
<protein>
    <submittedName>
        <fullName evidence="11">Sodium/calcium exchanger membrane region</fullName>
    </submittedName>
</protein>
<feature type="transmembrane region" description="Helical" evidence="9">
    <location>
        <begin position="545"/>
        <end position="567"/>
    </location>
</feature>
<keyword evidence="4 9" id="KW-0812">Transmembrane</keyword>
<evidence type="ECO:0000256" key="7">
    <source>
        <dbReference type="ARBA" id="ARBA00023136"/>
    </source>
</evidence>
<feature type="transmembrane region" description="Helical" evidence="9">
    <location>
        <begin position="643"/>
        <end position="662"/>
    </location>
</feature>
<comment type="caution">
    <text evidence="11">The sequence shown here is derived from an EMBL/GenBank/DDBJ whole genome shotgun (WGS) entry which is preliminary data.</text>
</comment>
<dbReference type="GO" id="GO:0000329">
    <property type="term" value="C:fungal-type vacuole membrane"/>
    <property type="evidence" value="ECO:0007669"/>
    <property type="project" value="TreeGrafter"/>
</dbReference>
<dbReference type="OrthoDB" id="1699231at2759"/>
<comment type="subcellular location">
    <subcellularLocation>
        <location evidence="1">Endomembrane system</location>
        <topology evidence="1">Multi-pass membrane protein</topology>
    </subcellularLocation>
</comment>
<feature type="region of interest" description="Disordered" evidence="8">
    <location>
        <begin position="409"/>
        <end position="431"/>
    </location>
</feature>
<feature type="transmembrane region" description="Helical" evidence="9">
    <location>
        <begin position="504"/>
        <end position="525"/>
    </location>
</feature>
<dbReference type="GO" id="GO:0006874">
    <property type="term" value="P:intracellular calcium ion homeostasis"/>
    <property type="evidence" value="ECO:0007669"/>
    <property type="project" value="TreeGrafter"/>
</dbReference>
<dbReference type="AlphaFoldDB" id="A0A167DFW8"/>
<evidence type="ECO:0000256" key="9">
    <source>
        <dbReference type="SAM" id="Phobius"/>
    </source>
</evidence>
<feature type="transmembrane region" description="Helical" evidence="9">
    <location>
        <begin position="178"/>
        <end position="199"/>
    </location>
</feature>
<feature type="transmembrane region" description="Helical" evidence="9">
    <location>
        <begin position="252"/>
        <end position="275"/>
    </location>
</feature>
<evidence type="ECO:0000256" key="3">
    <source>
        <dbReference type="ARBA" id="ARBA00022448"/>
    </source>
</evidence>
<evidence type="ECO:0000313" key="12">
    <source>
        <dbReference type="Proteomes" id="UP000076863"/>
    </source>
</evidence>
<dbReference type="Proteomes" id="UP000076863">
    <property type="component" value="Unassembled WGS sequence"/>
</dbReference>
<evidence type="ECO:0000256" key="4">
    <source>
        <dbReference type="ARBA" id="ARBA00022692"/>
    </source>
</evidence>
<evidence type="ECO:0000256" key="1">
    <source>
        <dbReference type="ARBA" id="ARBA00004127"/>
    </source>
</evidence>
<evidence type="ECO:0000256" key="8">
    <source>
        <dbReference type="SAM" id="MobiDB-lite"/>
    </source>
</evidence>
<sequence length="669" mass="71767">MASPYTSDTSPKSSNDTSQHHGHHQHDPASPALDMRFPIHHVDATCHDVKTGGNRQSRGGLTQVLTSESFTNMQQKKNKKQRNWSNPGLPNALYLSGVDAYHDILRSWMGLHRAFREPAPARHRMPPSSHYDTFSSNARCRCREHADDTEVAVFAAAVGDMILEPYVNGLLICVPMGVAAYCAAAPSVVVFAINALAIVPLSALLTDATERIALEAGDAVGAFLNISLGNIVEMILFFTLSNGHVKIVQASILGSILVNLLPILGSALIAAEATGGDDSLDSTETQMLACLLFVSVFVFMIPTAFRFAFTNAHHINDMVVSMSRASAILILVMYTAYFLHTMQSSHHAAPDEEDAAEQPIPVTTPPPLLRRRTSPPLPPRTLRFTDDTKTKPTSDLYVRRMFSIGPASVDSEWDTDNDEPPRGRSLTGIRGPHSVRTVASPLLLPPHMRWYQSRSLSAGSGRSRASSGLSFQLPHRPFARAGLARVLSNDRSTERHLDRGCCRLGTVLACTTILVVASILLAVSARLLAGTLDAVTRRRGLSEAVIGLVLLPLAGNLSSYLTVAAVAAHDNLDLAVAVSAGSAIQVALCVAPLTVLAGWALQRPVVLALDGFEMAMLLGAVSLVNLLVLGAGRGGDRRRATGLKGGILCACFFVMGIATFFAPNESWST</sequence>
<keyword evidence="3" id="KW-0813">Transport</keyword>
<keyword evidence="7 9" id="KW-0472">Membrane</keyword>
<feature type="transmembrane region" description="Helical" evidence="9">
    <location>
        <begin position="287"/>
        <end position="309"/>
    </location>
</feature>
<dbReference type="GO" id="GO:0015369">
    <property type="term" value="F:calcium:proton antiporter activity"/>
    <property type="evidence" value="ECO:0007669"/>
    <property type="project" value="UniProtKB-ARBA"/>
</dbReference>
<feature type="domain" description="Sodium/calcium exchanger membrane region" evidence="10">
    <location>
        <begin position="513"/>
        <end position="655"/>
    </location>
</feature>
<dbReference type="InterPro" id="IPR004713">
    <property type="entry name" value="CaH_exchang"/>
</dbReference>
<feature type="region of interest" description="Disordered" evidence="8">
    <location>
        <begin position="1"/>
        <end position="33"/>
    </location>
</feature>
<dbReference type="InterPro" id="IPR044880">
    <property type="entry name" value="NCX_ion-bd_dom_sf"/>
</dbReference>
<dbReference type="InterPro" id="IPR004837">
    <property type="entry name" value="NaCa_Exmemb"/>
</dbReference>
<dbReference type="EMBL" id="AZHA01000014">
    <property type="protein sequence ID" value="OAA42340.1"/>
    <property type="molecule type" value="Genomic_DNA"/>
</dbReference>
<evidence type="ECO:0000256" key="2">
    <source>
        <dbReference type="ARBA" id="ARBA00008170"/>
    </source>
</evidence>
<evidence type="ECO:0000259" key="10">
    <source>
        <dbReference type="Pfam" id="PF01699"/>
    </source>
</evidence>
<dbReference type="Gene3D" id="1.20.1420.30">
    <property type="entry name" value="NCX, central ion-binding region"/>
    <property type="match status" value="2"/>
</dbReference>
<reference evidence="11 12" key="1">
    <citation type="journal article" date="2016" name="Genome Biol. Evol.">
        <title>Divergent and convergent evolution of fungal pathogenicity.</title>
        <authorList>
            <person name="Shang Y."/>
            <person name="Xiao G."/>
            <person name="Zheng P."/>
            <person name="Cen K."/>
            <person name="Zhan S."/>
            <person name="Wang C."/>
        </authorList>
    </citation>
    <scope>NUCLEOTIDE SEQUENCE [LARGE SCALE GENOMIC DNA]</scope>
    <source>
        <strain evidence="11 12">RCEF 3172</strain>
    </source>
</reference>
<comment type="similarity">
    <text evidence="2">Belongs to the Ca(2+):cation antiporter (CaCA) (TC 2.A.19) family.</text>
</comment>
<feature type="compositionally biased region" description="Polar residues" evidence="8">
    <location>
        <begin position="1"/>
        <end position="17"/>
    </location>
</feature>
<feature type="transmembrane region" description="Helical" evidence="9">
    <location>
        <begin position="220"/>
        <end position="240"/>
    </location>
</feature>